<keyword evidence="1" id="KW-0479">Metal-binding</keyword>
<evidence type="ECO:0000313" key="8">
    <source>
        <dbReference type="Proteomes" id="UP000507470"/>
    </source>
</evidence>
<evidence type="ECO:0000256" key="4">
    <source>
        <dbReference type="ARBA" id="ARBA00022833"/>
    </source>
</evidence>
<dbReference type="InterPro" id="IPR036236">
    <property type="entry name" value="Znf_C2H2_sf"/>
</dbReference>
<dbReference type="OrthoDB" id="6064907at2759"/>
<dbReference type="PANTHER" id="PTHR24379">
    <property type="entry name" value="KRAB AND ZINC FINGER DOMAIN-CONTAINING"/>
    <property type="match status" value="1"/>
</dbReference>
<dbReference type="InterPro" id="IPR013087">
    <property type="entry name" value="Znf_C2H2_type"/>
</dbReference>
<proteinExistence type="predicted"/>
<evidence type="ECO:0000256" key="2">
    <source>
        <dbReference type="ARBA" id="ARBA00022737"/>
    </source>
</evidence>
<evidence type="ECO:0000256" key="1">
    <source>
        <dbReference type="ARBA" id="ARBA00022723"/>
    </source>
</evidence>
<evidence type="ECO:0000259" key="6">
    <source>
        <dbReference type="PROSITE" id="PS50157"/>
    </source>
</evidence>
<dbReference type="SUPFAM" id="SSF57667">
    <property type="entry name" value="beta-beta-alpha zinc fingers"/>
    <property type="match status" value="1"/>
</dbReference>
<accession>A0A6J8BR56</accession>
<sequence>MARKYECQQCGASFSKLGMLINHRRQFGHKDIYPCTICQKTFGRKDNLERHKLRHQDGSLFQCNDCVQFVLDESLEIEITHVELPSGGTGRKCKFVDLDRFLKEKKCIIRIKNHDDICCARALVTAKANHEKHEQWDNIRRGFKIQEQLAAELYILAKVPHHKCGIEEIKQFQTVMPEYQINVVSKDHFNGIIYK</sequence>
<dbReference type="Proteomes" id="UP000507470">
    <property type="component" value="Unassembled WGS sequence"/>
</dbReference>
<dbReference type="Pfam" id="PF13912">
    <property type="entry name" value="zf-C2H2_6"/>
    <property type="match status" value="1"/>
</dbReference>
<evidence type="ECO:0000256" key="3">
    <source>
        <dbReference type="ARBA" id="ARBA00022771"/>
    </source>
</evidence>
<dbReference type="PROSITE" id="PS00028">
    <property type="entry name" value="ZINC_FINGER_C2H2_1"/>
    <property type="match status" value="2"/>
</dbReference>
<dbReference type="PROSITE" id="PS50157">
    <property type="entry name" value="ZINC_FINGER_C2H2_2"/>
    <property type="match status" value="2"/>
</dbReference>
<evidence type="ECO:0000313" key="7">
    <source>
        <dbReference type="EMBL" id="CAC5385560.1"/>
    </source>
</evidence>
<reference evidence="7 8" key="1">
    <citation type="submission" date="2020-06" db="EMBL/GenBank/DDBJ databases">
        <authorList>
            <person name="Li R."/>
            <person name="Bekaert M."/>
        </authorList>
    </citation>
    <scope>NUCLEOTIDE SEQUENCE [LARGE SCALE GENOMIC DNA]</scope>
    <source>
        <strain evidence="8">wild</strain>
    </source>
</reference>
<gene>
    <name evidence="7" type="ORF">MCOR_21096</name>
</gene>
<dbReference type="Pfam" id="PF00096">
    <property type="entry name" value="zf-C2H2"/>
    <property type="match status" value="1"/>
</dbReference>
<dbReference type="GO" id="GO:0008270">
    <property type="term" value="F:zinc ion binding"/>
    <property type="evidence" value="ECO:0007669"/>
    <property type="project" value="UniProtKB-KW"/>
</dbReference>
<dbReference type="AlphaFoldDB" id="A0A6J8BR56"/>
<dbReference type="PANTHER" id="PTHR24379:SF121">
    <property type="entry name" value="C2H2-TYPE DOMAIN-CONTAINING PROTEIN"/>
    <property type="match status" value="1"/>
</dbReference>
<organism evidence="7 8">
    <name type="scientific">Mytilus coruscus</name>
    <name type="common">Sea mussel</name>
    <dbReference type="NCBI Taxonomy" id="42192"/>
    <lineage>
        <taxon>Eukaryota</taxon>
        <taxon>Metazoa</taxon>
        <taxon>Spiralia</taxon>
        <taxon>Lophotrochozoa</taxon>
        <taxon>Mollusca</taxon>
        <taxon>Bivalvia</taxon>
        <taxon>Autobranchia</taxon>
        <taxon>Pteriomorphia</taxon>
        <taxon>Mytilida</taxon>
        <taxon>Mytiloidea</taxon>
        <taxon>Mytilidae</taxon>
        <taxon>Mytilinae</taxon>
        <taxon>Mytilus</taxon>
    </lineage>
</organism>
<keyword evidence="3 5" id="KW-0863">Zinc-finger</keyword>
<feature type="domain" description="C2H2-type" evidence="6">
    <location>
        <begin position="33"/>
        <end position="55"/>
    </location>
</feature>
<name>A0A6J8BR56_MYTCO</name>
<keyword evidence="8" id="KW-1185">Reference proteome</keyword>
<dbReference type="Gene3D" id="3.30.160.60">
    <property type="entry name" value="Classic Zinc Finger"/>
    <property type="match status" value="1"/>
</dbReference>
<evidence type="ECO:0000256" key="5">
    <source>
        <dbReference type="PROSITE-ProRule" id="PRU00042"/>
    </source>
</evidence>
<dbReference type="SMART" id="SM00355">
    <property type="entry name" value="ZnF_C2H2"/>
    <property type="match status" value="2"/>
</dbReference>
<keyword evidence="4" id="KW-0862">Zinc</keyword>
<feature type="domain" description="C2H2-type" evidence="6">
    <location>
        <begin position="5"/>
        <end position="34"/>
    </location>
</feature>
<dbReference type="EMBL" id="CACVKT020003742">
    <property type="protein sequence ID" value="CAC5385560.1"/>
    <property type="molecule type" value="Genomic_DNA"/>
</dbReference>
<protein>
    <submittedName>
        <fullName evidence="7">KRAB</fullName>
    </submittedName>
</protein>
<keyword evidence="2" id="KW-0677">Repeat</keyword>